<evidence type="ECO:0000256" key="1">
    <source>
        <dbReference type="ARBA" id="ARBA00003330"/>
    </source>
</evidence>
<dbReference type="EC" id="1.11.1.24" evidence="3"/>
<dbReference type="GO" id="GO:0005737">
    <property type="term" value="C:cytoplasm"/>
    <property type="evidence" value="ECO:0007669"/>
    <property type="project" value="TreeGrafter"/>
</dbReference>
<keyword evidence="4 14" id="KW-0575">Peroxidase</keyword>
<keyword evidence="5" id="KW-0049">Antioxidant</keyword>
<comment type="catalytic activity">
    <reaction evidence="12">
        <text>a hydroperoxide + [thioredoxin]-dithiol = an alcohol + [thioredoxin]-disulfide + H2O</text>
        <dbReference type="Rhea" id="RHEA:62620"/>
        <dbReference type="Rhea" id="RHEA-COMP:10698"/>
        <dbReference type="Rhea" id="RHEA-COMP:10700"/>
        <dbReference type="ChEBI" id="CHEBI:15377"/>
        <dbReference type="ChEBI" id="CHEBI:29950"/>
        <dbReference type="ChEBI" id="CHEBI:30879"/>
        <dbReference type="ChEBI" id="CHEBI:35924"/>
        <dbReference type="ChEBI" id="CHEBI:50058"/>
        <dbReference type="EC" id="1.11.1.24"/>
    </reaction>
</comment>
<evidence type="ECO:0000256" key="3">
    <source>
        <dbReference type="ARBA" id="ARBA00013017"/>
    </source>
</evidence>
<proteinExistence type="inferred from homology"/>
<protein>
    <recommendedName>
        <fullName evidence="3">thioredoxin-dependent peroxiredoxin</fullName>
        <ecNumber evidence="3">1.11.1.24</ecNumber>
    </recommendedName>
    <alternativeName>
        <fullName evidence="11">Bacterioferritin comigratory protein</fullName>
    </alternativeName>
    <alternativeName>
        <fullName evidence="9">Thioredoxin peroxidase</fullName>
    </alternativeName>
</protein>
<evidence type="ECO:0000313" key="14">
    <source>
        <dbReference type="EMBL" id="QGG95493.1"/>
    </source>
</evidence>
<dbReference type="KEGG" id="atq:GH723_10515"/>
<comment type="subunit">
    <text evidence="2">Monomer.</text>
</comment>
<dbReference type="RefSeq" id="WP_153759600.1">
    <property type="nucleotide sequence ID" value="NZ_CP045851.1"/>
</dbReference>
<dbReference type="InterPro" id="IPR050924">
    <property type="entry name" value="Peroxiredoxin_BCP/PrxQ"/>
</dbReference>
<evidence type="ECO:0000256" key="10">
    <source>
        <dbReference type="ARBA" id="ARBA00038489"/>
    </source>
</evidence>
<dbReference type="AlphaFoldDB" id="A0A5Q2RI64"/>
<gene>
    <name evidence="14" type="ORF">GH723_10515</name>
</gene>
<name>A0A5Q2RI64_9ACTN</name>
<dbReference type="NCBIfam" id="NF006960">
    <property type="entry name" value="PRK09437.1"/>
    <property type="match status" value="1"/>
</dbReference>
<accession>A0A5Q2RI64</accession>
<dbReference type="EMBL" id="CP045851">
    <property type="protein sequence ID" value="QGG95493.1"/>
    <property type="molecule type" value="Genomic_DNA"/>
</dbReference>
<dbReference type="InterPro" id="IPR013766">
    <property type="entry name" value="Thioredoxin_domain"/>
</dbReference>
<keyword evidence="6 14" id="KW-0560">Oxidoreductase</keyword>
<sequence length="155" mass="16935">MSETTTPAVGKKAPAFTLLDQNGEKVRLSSFAGRKVLVYFYPKADTPGCTTQACGLRDIADDIGDTVILGISPDQPEKLKKFDDKHGLGFTLLSDPEHEVAEKFGVWGEKSMYGKKYMGIIRSAFLLDEKGKVAEAWPKISPKDTPKNLLKALSA</sequence>
<dbReference type="FunFam" id="3.40.30.10:FF:000007">
    <property type="entry name" value="Thioredoxin-dependent thiol peroxidase"/>
    <property type="match status" value="1"/>
</dbReference>
<keyword evidence="7" id="KW-1015">Disulfide bond</keyword>
<comment type="similarity">
    <text evidence="10">Belongs to the peroxiredoxin family. BCP/PrxQ subfamily.</text>
</comment>
<feature type="domain" description="Thioredoxin" evidence="13">
    <location>
        <begin position="7"/>
        <end position="155"/>
    </location>
</feature>
<evidence type="ECO:0000256" key="5">
    <source>
        <dbReference type="ARBA" id="ARBA00022862"/>
    </source>
</evidence>
<evidence type="ECO:0000313" key="15">
    <source>
        <dbReference type="Proteomes" id="UP000334019"/>
    </source>
</evidence>
<reference evidence="14 15" key="1">
    <citation type="submission" date="2019-11" db="EMBL/GenBank/DDBJ databases">
        <authorList>
            <person name="He Y."/>
        </authorList>
    </citation>
    <scope>NUCLEOTIDE SEQUENCE [LARGE SCALE GENOMIC DNA]</scope>
    <source>
        <strain evidence="14 15">SCSIO 58843</strain>
    </source>
</reference>
<keyword evidence="8" id="KW-0676">Redox-active center</keyword>
<dbReference type="SUPFAM" id="SSF52833">
    <property type="entry name" value="Thioredoxin-like"/>
    <property type="match status" value="1"/>
</dbReference>
<evidence type="ECO:0000256" key="4">
    <source>
        <dbReference type="ARBA" id="ARBA00022559"/>
    </source>
</evidence>
<dbReference type="GO" id="GO:0034599">
    <property type="term" value="P:cellular response to oxidative stress"/>
    <property type="evidence" value="ECO:0007669"/>
    <property type="project" value="TreeGrafter"/>
</dbReference>
<evidence type="ECO:0000256" key="12">
    <source>
        <dbReference type="ARBA" id="ARBA00049091"/>
    </source>
</evidence>
<evidence type="ECO:0000256" key="11">
    <source>
        <dbReference type="ARBA" id="ARBA00041373"/>
    </source>
</evidence>
<dbReference type="Gene3D" id="3.40.30.10">
    <property type="entry name" value="Glutaredoxin"/>
    <property type="match status" value="1"/>
</dbReference>
<dbReference type="Pfam" id="PF00578">
    <property type="entry name" value="AhpC-TSA"/>
    <property type="match status" value="1"/>
</dbReference>
<dbReference type="PANTHER" id="PTHR42801:SF4">
    <property type="entry name" value="AHPC_TSA FAMILY PROTEIN"/>
    <property type="match status" value="1"/>
</dbReference>
<dbReference type="PANTHER" id="PTHR42801">
    <property type="entry name" value="THIOREDOXIN-DEPENDENT PEROXIDE REDUCTASE"/>
    <property type="match status" value="1"/>
</dbReference>
<comment type="function">
    <text evidence="1">Thiol-specific peroxidase that catalyzes the reduction of hydrogen peroxide and organic hydroperoxides to water and alcohols, respectively. Plays a role in cell protection against oxidative stress by detoxifying peroxides and as sensor of hydrogen peroxide-mediated signaling events.</text>
</comment>
<dbReference type="InterPro" id="IPR000866">
    <property type="entry name" value="AhpC/TSA"/>
</dbReference>
<dbReference type="CDD" id="cd03017">
    <property type="entry name" value="PRX_BCP"/>
    <property type="match status" value="1"/>
</dbReference>
<evidence type="ECO:0000256" key="6">
    <source>
        <dbReference type="ARBA" id="ARBA00023002"/>
    </source>
</evidence>
<dbReference type="InterPro" id="IPR036249">
    <property type="entry name" value="Thioredoxin-like_sf"/>
</dbReference>
<evidence type="ECO:0000256" key="2">
    <source>
        <dbReference type="ARBA" id="ARBA00011245"/>
    </source>
</evidence>
<evidence type="ECO:0000256" key="8">
    <source>
        <dbReference type="ARBA" id="ARBA00023284"/>
    </source>
</evidence>
<keyword evidence="15" id="KW-1185">Reference proteome</keyword>
<dbReference type="Proteomes" id="UP000334019">
    <property type="component" value="Chromosome"/>
</dbReference>
<organism evidence="14 15">
    <name type="scientific">Actinomarinicola tropica</name>
    <dbReference type="NCBI Taxonomy" id="2789776"/>
    <lineage>
        <taxon>Bacteria</taxon>
        <taxon>Bacillati</taxon>
        <taxon>Actinomycetota</taxon>
        <taxon>Acidimicrobiia</taxon>
        <taxon>Acidimicrobiales</taxon>
        <taxon>Iamiaceae</taxon>
        <taxon>Actinomarinicola</taxon>
    </lineage>
</organism>
<dbReference type="GO" id="GO:0045454">
    <property type="term" value="P:cell redox homeostasis"/>
    <property type="evidence" value="ECO:0007669"/>
    <property type="project" value="TreeGrafter"/>
</dbReference>
<evidence type="ECO:0000256" key="9">
    <source>
        <dbReference type="ARBA" id="ARBA00032824"/>
    </source>
</evidence>
<dbReference type="PROSITE" id="PS51352">
    <property type="entry name" value="THIOREDOXIN_2"/>
    <property type="match status" value="1"/>
</dbReference>
<evidence type="ECO:0000259" key="13">
    <source>
        <dbReference type="PROSITE" id="PS51352"/>
    </source>
</evidence>
<evidence type="ECO:0000256" key="7">
    <source>
        <dbReference type="ARBA" id="ARBA00023157"/>
    </source>
</evidence>
<dbReference type="GO" id="GO:0008379">
    <property type="term" value="F:thioredoxin peroxidase activity"/>
    <property type="evidence" value="ECO:0007669"/>
    <property type="project" value="TreeGrafter"/>
</dbReference>